<proteinExistence type="predicted"/>
<dbReference type="InterPro" id="IPR015797">
    <property type="entry name" value="NUDIX_hydrolase-like_dom_sf"/>
</dbReference>
<protein>
    <recommendedName>
        <fullName evidence="2">Nudix hydrolase domain-containing protein</fullName>
    </recommendedName>
</protein>
<dbReference type="EMBL" id="BAABHM010000033">
    <property type="protein sequence ID" value="GAA4720295.1"/>
    <property type="molecule type" value="Genomic_DNA"/>
</dbReference>
<dbReference type="InterPro" id="IPR000086">
    <property type="entry name" value="NUDIX_hydrolase_dom"/>
</dbReference>
<dbReference type="Proteomes" id="UP001500843">
    <property type="component" value="Unassembled WGS sequence"/>
</dbReference>
<evidence type="ECO:0000313" key="4">
    <source>
        <dbReference type="Proteomes" id="UP001500843"/>
    </source>
</evidence>
<organism evidence="3 4">
    <name type="scientific">Promicromonospora umidemergens</name>
    <dbReference type="NCBI Taxonomy" id="629679"/>
    <lineage>
        <taxon>Bacteria</taxon>
        <taxon>Bacillati</taxon>
        <taxon>Actinomycetota</taxon>
        <taxon>Actinomycetes</taxon>
        <taxon>Micrococcales</taxon>
        <taxon>Promicromonosporaceae</taxon>
        <taxon>Promicromonospora</taxon>
    </lineage>
</organism>
<sequence length="261" mass="28198">MGGWAVRNEQLRTQRKATSSPSGSGQAMSRAELAAAVNEYVRVKTGRSGGLRGSEIGRYERGEVRWPSKLYREALRKILKARSDQELGFFPTPRGLSPHEARARAAITQGSLPPPPAATPGSHLAGVQVIAQALIRNDRKFLVVDDQGLGWSHLPGGSIDGQPVHSTLLRHVAEQTGLVATIAGFAGVVDHHHSRTGEVHSVITLVFEAHVDITAADRDELRPGVEWLALAELAERDVRPAALKDALLSGADGSFWRPWTI</sequence>
<dbReference type="RefSeq" id="WP_253877750.1">
    <property type="nucleotide sequence ID" value="NZ_BAABHM010000033.1"/>
</dbReference>
<name>A0ABP8Y4B5_9MICO</name>
<feature type="region of interest" description="Disordered" evidence="1">
    <location>
        <begin position="1"/>
        <end position="30"/>
    </location>
</feature>
<comment type="caution">
    <text evidence="3">The sequence shown here is derived from an EMBL/GenBank/DDBJ whole genome shotgun (WGS) entry which is preliminary data.</text>
</comment>
<accession>A0ABP8Y4B5</accession>
<evidence type="ECO:0000259" key="2">
    <source>
        <dbReference type="Pfam" id="PF00293"/>
    </source>
</evidence>
<dbReference type="SUPFAM" id="SSF55811">
    <property type="entry name" value="Nudix"/>
    <property type="match status" value="1"/>
</dbReference>
<dbReference type="Gene3D" id="3.90.79.10">
    <property type="entry name" value="Nucleoside Triphosphate Pyrophosphohydrolase"/>
    <property type="match status" value="1"/>
</dbReference>
<keyword evidence="4" id="KW-1185">Reference proteome</keyword>
<dbReference type="Pfam" id="PF00293">
    <property type="entry name" value="NUDIX"/>
    <property type="match status" value="1"/>
</dbReference>
<evidence type="ECO:0000313" key="3">
    <source>
        <dbReference type="EMBL" id="GAA4720295.1"/>
    </source>
</evidence>
<reference evidence="4" key="1">
    <citation type="journal article" date="2019" name="Int. J. Syst. Evol. Microbiol.">
        <title>The Global Catalogue of Microorganisms (GCM) 10K type strain sequencing project: providing services to taxonomists for standard genome sequencing and annotation.</title>
        <authorList>
            <consortium name="The Broad Institute Genomics Platform"/>
            <consortium name="The Broad Institute Genome Sequencing Center for Infectious Disease"/>
            <person name="Wu L."/>
            <person name="Ma J."/>
        </authorList>
    </citation>
    <scope>NUCLEOTIDE SEQUENCE [LARGE SCALE GENOMIC DNA]</scope>
    <source>
        <strain evidence="4">JCM 17975</strain>
    </source>
</reference>
<gene>
    <name evidence="3" type="ORF">GCM10023198_50330</name>
</gene>
<feature type="compositionally biased region" description="Polar residues" evidence="1">
    <location>
        <begin position="16"/>
        <end position="27"/>
    </location>
</feature>
<evidence type="ECO:0000256" key="1">
    <source>
        <dbReference type="SAM" id="MobiDB-lite"/>
    </source>
</evidence>
<feature type="domain" description="Nudix hydrolase" evidence="2">
    <location>
        <begin position="132"/>
        <end position="238"/>
    </location>
</feature>